<name>A0A9Q0JFP9_9ROSI</name>
<comment type="caution">
    <text evidence="1">The sequence shown here is derived from an EMBL/GenBank/DDBJ whole genome shotgun (WGS) entry which is preliminary data.</text>
</comment>
<reference evidence="1" key="1">
    <citation type="submission" date="2022-02" db="EMBL/GenBank/DDBJ databases">
        <authorList>
            <person name="Henning P.M."/>
            <person name="McCubbin A.G."/>
            <person name="Shore J.S."/>
        </authorList>
    </citation>
    <scope>NUCLEOTIDE SEQUENCE</scope>
    <source>
        <strain evidence="1">F60SS</strain>
        <tissue evidence="1">Leaves</tissue>
    </source>
</reference>
<evidence type="ECO:0000313" key="1">
    <source>
        <dbReference type="EMBL" id="KAJ4840013.1"/>
    </source>
</evidence>
<sequence length="141" mass="14887">TSGFILRLCSITSRRPDLFLTVAVIGFVWVRRNTDHSSSSSLFFLFLIRPLPVLIGSWLSCAFGCGSVTIDTFDCGGCARALSRWVCVDGLDGAAVDVGVLLMTGCGFSTEALAVDDGWMLAGFVMLLATRSNGSGVTAHG</sequence>
<gene>
    <name evidence="1" type="ORF">Tsubulata_035116</name>
</gene>
<keyword evidence="2" id="KW-1185">Reference proteome</keyword>
<feature type="non-terminal residue" evidence="1">
    <location>
        <position position="141"/>
    </location>
</feature>
<dbReference type="Proteomes" id="UP001141552">
    <property type="component" value="Unassembled WGS sequence"/>
</dbReference>
<reference evidence="1" key="2">
    <citation type="journal article" date="2023" name="Plants (Basel)">
        <title>Annotation of the Turnera subulata (Passifloraceae) Draft Genome Reveals the S-Locus Evolved after the Divergence of Turneroideae from Passifloroideae in a Stepwise Manner.</title>
        <authorList>
            <person name="Henning P.M."/>
            <person name="Roalson E.H."/>
            <person name="Mir W."/>
            <person name="McCubbin A.G."/>
            <person name="Shore J.S."/>
        </authorList>
    </citation>
    <scope>NUCLEOTIDE SEQUENCE</scope>
    <source>
        <strain evidence="1">F60SS</strain>
    </source>
</reference>
<organism evidence="1 2">
    <name type="scientific">Turnera subulata</name>
    <dbReference type="NCBI Taxonomy" id="218843"/>
    <lineage>
        <taxon>Eukaryota</taxon>
        <taxon>Viridiplantae</taxon>
        <taxon>Streptophyta</taxon>
        <taxon>Embryophyta</taxon>
        <taxon>Tracheophyta</taxon>
        <taxon>Spermatophyta</taxon>
        <taxon>Magnoliopsida</taxon>
        <taxon>eudicotyledons</taxon>
        <taxon>Gunneridae</taxon>
        <taxon>Pentapetalae</taxon>
        <taxon>rosids</taxon>
        <taxon>fabids</taxon>
        <taxon>Malpighiales</taxon>
        <taxon>Passifloraceae</taxon>
        <taxon>Turnera</taxon>
    </lineage>
</organism>
<proteinExistence type="predicted"/>
<accession>A0A9Q0JFP9</accession>
<protein>
    <submittedName>
        <fullName evidence="1">Uncharacterized protein</fullName>
    </submittedName>
</protein>
<dbReference type="EMBL" id="JAKUCV010003141">
    <property type="protein sequence ID" value="KAJ4840013.1"/>
    <property type="molecule type" value="Genomic_DNA"/>
</dbReference>
<evidence type="ECO:0000313" key="2">
    <source>
        <dbReference type="Proteomes" id="UP001141552"/>
    </source>
</evidence>
<dbReference type="AlphaFoldDB" id="A0A9Q0JFP9"/>